<protein>
    <submittedName>
        <fullName evidence="1">Uncharacterized protein</fullName>
    </submittedName>
</protein>
<gene>
    <name evidence="1" type="ORF">BCR33DRAFT_713235</name>
</gene>
<dbReference type="Proteomes" id="UP000193642">
    <property type="component" value="Unassembled WGS sequence"/>
</dbReference>
<reference evidence="1 2" key="1">
    <citation type="submission" date="2016-07" db="EMBL/GenBank/DDBJ databases">
        <title>Pervasive Adenine N6-methylation of Active Genes in Fungi.</title>
        <authorList>
            <consortium name="DOE Joint Genome Institute"/>
            <person name="Mondo S.J."/>
            <person name="Dannebaum R.O."/>
            <person name="Kuo R.C."/>
            <person name="Labutti K."/>
            <person name="Haridas S."/>
            <person name="Kuo A."/>
            <person name="Salamov A."/>
            <person name="Ahrendt S.R."/>
            <person name="Lipzen A."/>
            <person name="Sullivan W."/>
            <person name="Andreopoulos W.B."/>
            <person name="Clum A."/>
            <person name="Lindquist E."/>
            <person name="Daum C."/>
            <person name="Ramamoorthy G.K."/>
            <person name="Gryganskyi A."/>
            <person name="Culley D."/>
            <person name="Magnuson J.K."/>
            <person name="James T.Y."/>
            <person name="O'Malley M.A."/>
            <person name="Stajich J.E."/>
            <person name="Spatafora J.W."/>
            <person name="Visel A."/>
            <person name="Grigoriev I.V."/>
        </authorList>
    </citation>
    <scope>NUCLEOTIDE SEQUENCE [LARGE SCALE GENOMIC DNA]</scope>
    <source>
        <strain evidence="1 2">JEL800</strain>
    </source>
</reference>
<accession>A0A1Y2CTP7</accession>
<dbReference type="EMBL" id="MCGO01000007">
    <property type="protein sequence ID" value="ORY50430.1"/>
    <property type="molecule type" value="Genomic_DNA"/>
</dbReference>
<evidence type="ECO:0000313" key="1">
    <source>
        <dbReference type="EMBL" id="ORY50430.1"/>
    </source>
</evidence>
<sequence length="130" mass="14304">MQDPTIIIPPTIPAAKLLQPLQHSLADRYHALDDTSNYLESLISIFQSWAPLNVVGCVGSPCSNLPDPSDDTISFSQIYFRKGNENATIYWVYANRGYEWSVGKGASVEWGYSKGAILAEGGDFVSFVEI</sequence>
<keyword evidence="2" id="KW-1185">Reference proteome</keyword>
<organism evidence="1 2">
    <name type="scientific">Rhizoclosmatium globosum</name>
    <dbReference type="NCBI Taxonomy" id="329046"/>
    <lineage>
        <taxon>Eukaryota</taxon>
        <taxon>Fungi</taxon>
        <taxon>Fungi incertae sedis</taxon>
        <taxon>Chytridiomycota</taxon>
        <taxon>Chytridiomycota incertae sedis</taxon>
        <taxon>Chytridiomycetes</taxon>
        <taxon>Chytridiales</taxon>
        <taxon>Chytriomycetaceae</taxon>
        <taxon>Rhizoclosmatium</taxon>
    </lineage>
</organism>
<comment type="caution">
    <text evidence="1">The sequence shown here is derived from an EMBL/GenBank/DDBJ whole genome shotgun (WGS) entry which is preliminary data.</text>
</comment>
<dbReference type="OrthoDB" id="10297687at2759"/>
<evidence type="ECO:0000313" key="2">
    <source>
        <dbReference type="Proteomes" id="UP000193642"/>
    </source>
</evidence>
<proteinExistence type="predicted"/>
<dbReference type="AlphaFoldDB" id="A0A1Y2CTP7"/>
<name>A0A1Y2CTP7_9FUNG</name>